<dbReference type="CDD" id="cd17324">
    <property type="entry name" value="MFS_NepI_like"/>
    <property type="match status" value="1"/>
</dbReference>
<evidence type="ECO:0000256" key="4">
    <source>
        <dbReference type="ARBA" id="ARBA00022989"/>
    </source>
</evidence>
<dbReference type="Proteomes" id="UP001501705">
    <property type="component" value="Unassembled WGS sequence"/>
</dbReference>
<keyword evidence="2" id="KW-1003">Cell membrane</keyword>
<evidence type="ECO:0000256" key="3">
    <source>
        <dbReference type="ARBA" id="ARBA00022692"/>
    </source>
</evidence>
<feature type="transmembrane region" description="Helical" evidence="6">
    <location>
        <begin position="89"/>
        <end position="112"/>
    </location>
</feature>
<evidence type="ECO:0000256" key="6">
    <source>
        <dbReference type="SAM" id="Phobius"/>
    </source>
</evidence>
<evidence type="ECO:0000313" key="9">
    <source>
        <dbReference type="Proteomes" id="UP001501705"/>
    </source>
</evidence>
<feature type="transmembrane region" description="Helical" evidence="6">
    <location>
        <begin position="368"/>
        <end position="386"/>
    </location>
</feature>
<evidence type="ECO:0000259" key="7">
    <source>
        <dbReference type="PROSITE" id="PS50850"/>
    </source>
</evidence>
<feature type="domain" description="Major facilitator superfamily (MFS) profile" evidence="7">
    <location>
        <begin position="22"/>
        <end position="392"/>
    </location>
</feature>
<dbReference type="Gene3D" id="1.20.1250.20">
    <property type="entry name" value="MFS general substrate transporter like domains"/>
    <property type="match status" value="1"/>
</dbReference>
<dbReference type="PROSITE" id="PS50850">
    <property type="entry name" value="MFS"/>
    <property type="match status" value="1"/>
</dbReference>
<proteinExistence type="predicted"/>
<feature type="transmembrane region" description="Helical" evidence="6">
    <location>
        <begin position="118"/>
        <end position="135"/>
    </location>
</feature>
<dbReference type="SUPFAM" id="SSF103473">
    <property type="entry name" value="MFS general substrate transporter"/>
    <property type="match status" value="1"/>
</dbReference>
<keyword evidence="5 6" id="KW-0472">Membrane</keyword>
<dbReference type="InterPro" id="IPR011701">
    <property type="entry name" value="MFS"/>
</dbReference>
<comment type="subcellular location">
    <subcellularLocation>
        <location evidence="1">Cell membrane</location>
        <topology evidence="1">Multi-pass membrane protein</topology>
    </subcellularLocation>
</comment>
<protein>
    <submittedName>
        <fullName evidence="8">MFS transporter</fullName>
    </submittedName>
</protein>
<evidence type="ECO:0000256" key="5">
    <source>
        <dbReference type="ARBA" id="ARBA00023136"/>
    </source>
</evidence>
<feature type="transmembrane region" description="Helical" evidence="6">
    <location>
        <begin position="283"/>
        <end position="314"/>
    </location>
</feature>
<feature type="transmembrane region" description="Helical" evidence="6">
    <location>
        <begin position="253"/>
        <end position="271"/>
    </location>
</feature>
<organism evidence="8 9">
    <name type="scientific">Kribbella hippodromi</name>
    <dbReference type="NCBI Taxonomy" id="434347"/>
    <lineage>
        <taxon>Bacteria</taxon>
        <taxon>Bacillati</taxon>
        <taxon>Actinomycetota</taxon>
        <taxon>Actinomycetes</taxon>
        <taxon>Propionibacteriales</taxon>
        <taxon>Kribbellaceae</taxon>
        <taxon>Kribbella</taxon>
    </lineage>
</organism>
<feature type="transmembrane region" description="Helical" evidence="6">
    <location>
        <begin position="57"/>
        <end position="77"/>
    </location>
</feature>
<keyword evidence="9" id="KW-1185">Reference proteome</keyword>
<reference evidence="9" key="1">
    <citation type="journal article" date="2019" name="Int. J. Syst. Evol. Microbiol.">
        <title>The Global Catalogue of Microorganisms (GCM) 10K type strain sequencing project: providing services to taxonomists for standard genome sequencing and annotation.</title>
        <authorList>
            <consortium name="The Broad Institute Genomics Platform"/>
            <consortium name="The Broad Institute Genome Sequencing Center for Infectious Disease"/>
            <person name="Wu L."/>
            <person name="Ma J."/>
        </authorList>
    </citation>
    <scope>NUCLEOTIDE SEQUENCE [LARGE SCALE GENOMIC DNA]</scope>
    <source>
        <strain evidence="9">JCM 15572</strain>
    </source>
</reference>
<accession>A0ABP4NMG8</accession>
<feature type="transmembrane region" description="Helical" evidence="6">
    <location>
        <begin position="147"/>
        <end position="169"/>
    </location>
</feature>
<feature type="transmembrane region" description="Helical" evidence="6">
    <location>
        <begin position="222"/>
        <end position="241"/>
    </location>
</feature>
<dbReference type="Pfam" id="PF07690">
    <property type="entry name" value="MFS_1"/>
    <property type="match status" value="1"/>
</dbReference>
<feature type="transmembrane region" description="Helical" evidence="6">
    <location>
        <begin position="21"/>
        <end position="45"/>
    </location>
</feature>
<comment type="caution">
    <text evidence="8">The sequence shown here is derived from an EMBL/GenBank/DDBJ whole genome shotgun (WGS) entry which is preliminary data.</text>
</comment>
<evidence type="ECO:0000256" key="2">
    <source>
        <dbReference type="ARBA" id="ARBA00022475"/>
    </source>
</evidence>
<sequence length="416" mass="42044">MTTICAEGSDRGTGKVRTRGWAASVTMAATVFTVVTAEMLPVGLLTPLSSALHVTEGAAGLSLTVTGIVAAIAPPVLPALLGKLDRRTVLSALMVLLAVAALAAAIAPVFAVYLAARVLMGISIGGVWLLAVGLARRVVPENAVGPATSLIFSGIGIASVLGIPAGAYVGELVGWRWAFAGVGVLSIVLAGALRYYLPSLTAENAVRLRDVGAVLRVKQVRVGLALVALIVTGHFAAYTYVRPMIEPHTGPALIGTLLLAYGVAGVVGNFLTGALPPVRALMIVAGGIGLVSFAMPVLGTTLAGSLVLLVIWGFSYGGTSVSVQAWAHAVAPSAPESSSAVLVGVYNGSIALGAFTGGQVADRFGTTTVTWLPAVLATAALVLLLANRPAYRTAYRTAASAAESSSPKVSSSRSGE</sequence>
<dbReference type="PANTHER" id="PTHR43124">
    <property type="entry name" value="PURINE EFFLUX PUMP PBUE"/>
    <property type="match status" value="1"/>
</dbReference>
<keyword evidence="3 6" id="KW-0812">Transmembrane</keyword>
<dbReference type="PANTHER" id="PTHR43124:SF3">
    <property type="entry name" value="CHLORAMPHENICOL EFFLUX PUMP RV0191"/>
    <property type="match status" value="1"/>
</dbReference>
<gene>
    <name evidence="8" type="ORF">GCM10009804_21240</name>
</gene>
<feature type="transmembrane region" description="Helical" evidence="6">
    <location>
        <begin position="175"/>
        <end position="197"/>
    </location>
</feature>
<name>A0ABP4NMG8_9ACTN</name>
<dbReference type="InterPro" id="IPR050189">
    <property type="entry name" value="MFS_Efflux_Transporters"/>
</dbReference>
<evidence type="ECO:0000313" key="8">
    <source>
        <dbReference type="EMBL" id="GAA1564208.1"/>
    </source>
</evidence>
<keyword evidence="4 6" id="KW-1133">Transmembrane helix</keyword>
<dbReference type="EMBL" id="BAAAPH010000005">
    <property type="protein sequence ID" value="GAA1564208.1"/>
    <property type="molecule type" value="Genomic_DNA"/>
</dbReference>
<dbReference type="RefSeq" id="WP_344233221.1">
    <property type="nucleotide sequence ID" value="NZ_BAAAPH010000005.1"/>
</dbReference>
<dbReference type="InterPro" id="IPR036259">
    <property type="entry name" value="MFS_trans_sf"/>
</dbReference>
<dbReference type="InterPro" id="IPR020846">
    <property type="entry name" value="MFS_dom"/>
</dbReference>
<evidence type="ECO:0000256" key="1">
    <source>
        <dbReference type="ARBA" id="ARBA00004651"/>
    </source>
</evidence>